<dbReference type="GO" id="GO:0005829">
    <property type="term" value="C:cytosol"/>
    <property type="evidence" value="ECO:0007669"/>
    <property type="project" value="TreeGrafter"/>
</dbReference>
<dbReference type="Gene3D" id="1.10.260.40">
    <property type="entry name" value="lambda repressor-like DNA-binding domains"/>
    <property type="match status" value="1"/>
</dbReference>
<dbReference type="PROSITE" id="PS50943">
    <property type="entry name" value="HTH_CROC1"/>
    <property type="match status" value="1"/>
</dbReference>
<accession>A0A4Y7WHZ8</accession>
<dbReference type="GO" id="GO:0003677">
    <property type="term" value="F:DNA binding"/>
    <property type="evidence" value="ECO:0007669"/>
    <property type="project" value="UniProtKB-KW"/>
</dbReference>
<comment type="caution">
    <text evidence="3">The sequence shown here is derived from an EMBL/GenBank/DDBJ whole genome shotgun (WGS) entry which is preliminary data.</text>
</comment>
<dbReference type="AlphaFoldDB" id="A0A4Y7WHZ8"/>
<dbReference type="RefSeq" id="WP_134259328.1">
    <property type="nucleotide sequence ID" value="NZ_LDIM01000014.1"/>
</dbReference>
<evidence type="ECO:0000313" key="4">
    <source>
        <dbReference type="Proteomes" id="UP000298210"/>
    </source>
</evidence>
<dbReference type="PANTHER" id="PTHR46797:SF1">
    <property type="entry name" value="METHYLPHOSPHONATE SYNTHASE"/>
    <property type="match status" value="1"/>
</dbReference>
<dbReference type="Proteomes" id="UP000298210">
    <property type="component" value="Unassembled WGS sequence"/>
</dbReference>
<sequence>MEAKKLGTYIAKLRKESGFKSQRQLAEASGLSNGTIARIENGTQKPSMETLSTLSKHLKVELIDLYTNAGYSLEANDLRVKENTKIYFDDVYGEITEQEREALEKHLDYLRWQAKQDKK</sequence>
<proteinExistence type="predicted"/>
<dbReference type="SMART" id="SM00530">
    <property type="entry name" value="HTH_XRE"/>
    <property type="match status" value="1"/>
</dbReference>
<reference evidence="3 4" key="1">
    <citation type="submission" date="2019-03" db="EMBL/GenBank/DDBJ databases">
        <authorList>
            <person name="Liu G."/>
        </authorList>
    </citation>
    <scope>NUCLEOTIDE SEQUENCE [LARGE SCALE GENOMIC DNA]</scope>
    <source>
        <strain evidence="3 4">DSM 19099</strain>
    </source>
</reference>
<gene>
    <name evidence="3" type="ORF">E2L03_12985</name>
</gene>
<dbReference type="EMBL" id="SNUX01000003">
    <property type="protein sequence ID" value="TES48043.1"/>
    <property type="molecule type" value="Genomic_DNA"/>
</dbReference>
<dbReference type="Pfam" id="PF01381">
    <property type="entry name" value="HTH_3"/>
    <property type="match status" value="1"/>
</dbReference>
<evidence type="ECO:0000256" key="1">
    <source>
        <dbReference type="ARBA" id="ARBA00023125"/>
    </source>
</evidence>
<feature type="domain" description="HTH cro/C1-type" evidence="2">
    <location>
        <begin position="10"/>
        <end position="65"/>
    </location>
</feature>
<dbReference type="PANTHER" id="PTHR46797">
    <property type="entry name" value="HTH-TYPE TRANSCRIPTIONAL REGULATOR"/>
    <property type="match status" value="1"/>
</dbReference>
<name>A0A4Y7WHZ8_9BACI</name>
<dbReference type="InterPro" id="IPR050807">
    <property type="entry name" value="TransReg_Diox_bact_type"/>
</dbReference>
<dbReference type="SUPFAM" id="SSF47413">
    <property type="entry name" value="lambda repressor-like DNA-binding domains"/>
    <property type="match status" value="1"/>
</dbReference>
<keyword evidence="1" id="KW-0238">DNA-binding</keyword>
<dbReference type="CDD" id="cd00093">
    <property type="entry name" value="HTH_XRE"/>
    <property type="match status" value="1"/>
</dbReference>
<dbReference type="InterPro" id="IPR010982">
    <property type="entry name" value="Lambda_DNA-bd_dom_sf"/>
</dbReference>
<organism evidence="3 4">
    <name type="scientific">Shouchella lehensis</name>
    <dbReference type="NCBI Taxonomy" id="300825"/>
    <lineage>
        <taxon>Bacteria</taxon>
        <taxon>Bacillati</taxon>
        <taxon>Bacillota</taxon>
        <taxon>Bacilli</taxon>
        <taxon>Bacillales</taxon>
        <taxon>Bacillaceae</taxon>
        <taxon>Shouchella</taxon>
    </lineage>
</organism>
<evidence type="ECO:0000259" key="2">
    <source>
        <dbReference type="PROSITE" id="PS50943"/>
    </source>
</evidence>
<protein>
    <submittedName>
        <fullName evidence="3">XRE family transcriptional regulator</fullName>
    </submittedName>
</protein>
<evidence type="ECO:0000313" key="3">
    <source>
        <dbReference type="EMBL" id="TES48043.1"/>
    </source>
</evidence>
<dbReference type="InterPro" id="IPR001387">
    <property type="entry name" value="Cro/C1-type_HTH"/>
</dbReference>
<dbReference type="GO" id="GO:0003700">
    <property type="term" value="F:DNA-binding transcription factor activity"/>
    <property type="evidence" value="ECO:0007669"/>
    <property type="project" value="TreeGrafter"/>
</dbReference>